<protein>
    <submittedName>
        <fullName evidence="1">Uncharacterized protein</fullName>
    </submittedName>
</protein>
<name>A0A8D9CBU4_9VIRU</name>
<reference evidence="1" key="1">
    <citation type="submission" date="2021-06" db="EMBL/GenBank/DDBJ databases">
        <authorList>
            <person name="Gannon L."/>
            <person name="Redgwell R T."/>
            <person name="Michniewski S."/>
            <person name="Harrison D C."/>
            <person name="Millard A."/>
        </authorList>
    </citation>
    <scope>NUCLEOTIDE SEQUENCE</scope>
</reference>
<organism evidence="1">
    <name type="scientific">uncultured marine phage</name>
    <dbReference type="NCBI Taxonomy" id="707152"/>
    <lineage>
        <taxon>Viruses</taxon>
        <taxon>environmental samples</taxon>
    </lineage>
</organism>
<accession>A0A8D9CBU4</accession>
<proteinExistence type="predicted"/>
<gene>
    <name evidence="1" type="ORF">SLAVMIC_00197</name>
</gene>
<sequence length="301" mass="35251">MIYKFDQFNEKYSLKSRAQVLEISKEEALAKYAPWYDWDNCTTKMYRAVTGKMTKPDQIKIIDPSKFKRKALGRPPFYNLIMSNWEGYPDRSKSVICSTKDKKLDLFGSLVYRVIPMEENSKVAFAPISDVWASFNKYCAEKVREYGINLKYNPSDFGDDISRYFFPDLKVKGSKIQNITLEEFERVVRSKGDSDLNMKRSFSSTRFTDGNKINFFKSIKDNKPVSPTYGEQTTHKEKFFKDYKDIWEFFVDAYDPNKNGFELLEYNNESSPDASRLRSNHHNGLECWTDAPCLMIYEGFS</sequence>
<evidence type="ECO:0000313" key="1">
    <source>
        <dbReference type="EMBL" id="CAG7579998.1"/>
    </source>
</evidence>
<dbReference type="EMBL" id="OU342829">
    <property type="protein sequence ID" value="CAG7579998.1"/>
    <property type="molecule type" value="Genomic_DNA"/>
</dbReference>